<evidence type="ECO:0000313" key="1">
    <source>
        <dbReference type="EMBL" id="AZI44111.1"/>
    </source>
</evidence>
<dbReference type="KEGG" id="dph:EHF33_14450"/>
<sequence length="714" mass="77690">MITRLLSAPQTLFGELADLRPLLTLLRESAAFDASTGEPLELPEPEQGELLSLEEGAEVAALFVSTRGKRIVVPSVELWHDRLPSLWALLWPEARSMLSFRPYLTPQVLPDAHEPPDVIVLAQVGPVWQTPEWSLRTFHADVNMPAIPVLEALIQVTPGPADGVVHAMTGSIRDLHRAHAVASALERLEQHGSIIDAAYALRFLPALSLRPDFQSATVEALRQSIIRLLPDAAPDALLPLQELPRLKGLPEAIQVWITQRAPGEADIVKVLRLAAHPAGWFEVAVRKGVAGLTADAALARRLIAWWSHEVEARWIFEVLPRAWDPVLASVVGRSDIEDAHELQDVARRRQLWQLHAALAAKQGAGALDAILAHTPSPQLSATLEVARGVIGDEAFLGWAVTTTSTAAHTVAAHAVASDHTLMAGLDIGQAGWLEVWAAALEHLIDPFVEVPQPTVVMRNLLDVVISGQSVPGMLLQRLSRTAEANLLGYSGLTQLWDALPAGFHDETVAAFLRSAKDPGPTFPKLLRALQARLKGAAISPATARRLLRDHGRVLAGDEVGMLTRVFGEAFSRDVVDLVEDLPQWNNGQQRTGLLAQMGDRALWLFRVRLSPTEQVRLAARLHHKLEEATWWRAFPELTAQIVGDGPARVWQRAGGSKKHLATSGSVLDQWTDVAGLLRAGHDPGVQAVLRELETGRPGNTDLSALISTFPGRST</sequence>
<keyword evidence="2" id="KW-1185">Reference proteome</keyword>
<evidence type="ECO:0000313" key="2">
    <source>
        <dbReference type="Proteomes" id="UP000276417"/>
    </source>
</evidence>
<dbReference type="AlphaFoldDB" id="A0A3G8YQY0"/>
<reference evidence="1 2" key="1">
    <citation type="submission" date="2018-11" db="EMBL/GenBank/DDBJ databases">
        <title>Deinococcus shelandsis sp. nov., isolated from South Shetland Islands soil of Antarctica.</title>
        <authorList>
            <person name="Tian J."/>
        </authorList>
    </citation>
    <scope>NUCLEOTIDE SEQUENCE [LARGE SCALE GENOMIC DNA]</scope>
    <source>
        <strain evidence="1 2">S14-83T</strain>
    </source>
</reference>
<organism evidence="1 2">
    <name type="scientific">Deinococcus psychrotolerans</name>
    <dbReference type="NCBI Taxonomy" id="2489213"/>
    <lineage>
        <taxon>Bacteria</taxon>
        <taxon>Thermotogati</taxon>
        <taxon>Deinococcota</taxon>
        <taxon>Deinococci</taxon>
        <taxon>Deinococcales</taxon>
        <taxon>Deinococcaceae</taxon>
        <taxon>Deinococcus</taxon>
    </lineage>
</organism>
<dbReference type="OrthoDB" id="7058344at2"/>
<name>A0A3G8YQY0_9DEIO</name>
<gene>
    <name evidence="1" type="ORF">EHF33_14450</name>
</gene>
<dbReference type="EMBL" id="CP034184">
    <property type="protein sequence ID" value="AZI44111.1"/>
    <property type="molecule type" value="Genomic_DNA"/>
</dbReference>
<accession>A0A3G8YQY0</accession>
<dbReference type="Proteomes" id="UP000276417">
    <property type="component" value="Chromosome 2"/>
</dbReference>
<protein>
    <submittedName>
        <fullName evidence="1">Uncharacterized protein</fullName>
    </submittedName>
</protein>
<proteinExistence type="predicted"/>